<feature type="compositionally biased region" description="Basic and acidic residues" evidence="1">
    <location>
        <begin position="477"/>
        <end position="487"/>
    </location>
</feature>
<sequence length="703" mass="78433">MAVDDFLSRDTDALVLPSKSYYPTKIPIAHYQLRHFISSPEPDLVYYASGADIYCLNAATRTQAHVTTLPWEARCTASGHGYVCVGGADHGNFAAIKLTGYPPTDSADVDASLPLDFEHRLPRPPVLGAAHRIRLEKIGEDIVNSITIHKFSTDDYGRDEVVAVLTNNDKTVRVYSLIQNLELTVLDLPFAMNHASISPDGQYLVAVGDSPAGFFYERTKTQQRSSSAKMPEGPTQYTPPEWQLLEQISLYRPANTTCDGYFTTAWSPAGRLCALGSECGYITVFDMDLLRLVEYGEDAIVQLISSTRPDVLAGAGAVRTMYFSPAPWDLLVWSEDQGRVCVADLRSGLKVKQVLGLDPKEEGIEKVEIADFELTLSPEMHELRREADFIRRYRRALDSEGTAAAVNAANEYFEADTERQRAHRRLGVVESDNDPHGLTAHERQVLEALRTTRQREEAYEQGVTPRSINYTTSRYSDSTREANRRDLPPSMQTSDYHMSDRFRQLNRSIAERTAPRRQASIVVSINEGTVNAPSNFQTNITDAVTTRSPNTIPVHARRVANEIMTSTDDAWRTIEEALANQTRISNTARTATSNTNNATSSSSSNPTAPELRTELRRLRQLTQMRERLRSARASQPLTETYEFNLGLGRPSRTMHHDPSQGVRTAGLAMSQDGRTLYCGTEEGIFEFKINMHARKGCPAITLR</sequence>
<dbReference type="PANTHER" id="PTHR43991:SF9">
    <property type="entry name" value="DUF2415 DOMAIN-CONTAINING PROTEIN"/>
    <property type="match status" value="1"/>
</dbReference>
<protein>
    <recommendedName>
        <fullName evidence="2">DUF2415 domain-containing protein</fullName>
    </recommendedName>
</protein>
<dbReference type="InterPro" id="IPR015943">
    <property type="entry name" value="WD40/YVTN_repeat-like_dom_sf"/>
</dbReference>
<dbReference type="AlphaFoldDB" id="A0A6A5ZZW8"/>
<reference evidence="3" key="1">
    <citation type="journal article" date="2020" name="Stud. Mycol.">
        <title>101 Dothideomycetes genomes: a test case for predicting lifestyles and emergence of pathogens.</title>
        <authorList>
            <person name="Haridas S."/>
            <person name="Albert R."/>
            <person name="Binder M."/>
            <person name="Bloem J."/>
            <person name="Labutti K."/>
            <person name="Salamov A."/>
            <person name="Andreopoulos B."/>
            <person name="Baker S."/>
            <person name="Barry K."/>
            <person name="Bills G."/>
            <person name="Bluhm B."/>
            <person name="Cannon C."/>
            <person name="Castanera R."/>
            <person name="Culley D."/>
            <person name="Daum C."/>
            <person name="Ezra D."/>
            <person name="Gonzalez J."/>
            <person name="Henrissat B."/>
            <person name="Kuo A."/>
            <person name="Liang C."/>
            <person name="Lipzen A."/>
            <person name="Lutzoni F."/>
            <person name="Magnuson J."/>
            <person name="Mondo S."/>
            <person name="Nolan M."/>
            <person name="Ohm R."/>
            <person name="Pangilinan J."/>
            <person name="Park H.-J."/>
            <person name="Ramirez L."/>
            <person name="Alfaro M."/>
            <person name="Sun H."/>
            <person name="Tritt A."/>
            <person name="Yoshinaga Y."/>
            <person name="Zwiers L.-H."/>
            <person name="Turgeon B."/>
            <person name="Goodwin S."/>
            <person name="Spatafora J."/>
            <person name="Crous P."/>
            <person name="Grigoriev I."/>
        </authorList>
    </citation>
    <scope>NUCLEOTIDE SEQUENCE</scope>
    <source>
        <strain evidence="3">CBS 119687</strain>
    </source>
</reference>
<dbReference type="PANTHER" id="PTHR43991">
    <property type="entry name" value="WD REPEAT PROTEIN (AFU_ORTHOLOGUE AFUA_8G05640)-RELATED"/>
    <property type="match status" value="1"/>
</dbReference>
<evidence type="ECO:0000256" key="1">
    <source>
        <dbReference type="SAM" id="MobiDB-lite"/>
    </source>
</evidence>
<organism evidence="3 4">
    <name type="scientific">Dothidotthia symphoricarpi CBS 119687</name>
    <dbReference type="NCBI Taxonomy" id="1392245"/>
    <lineage>
        <taxon>Eukaryota</taxon>
        <taxon>Fungi</taxon>
        <taxon>Dikarya</taxon>
        <taxon>Ascomycota</taxon>
        <taxon>Pezizomycotina</taxon>
        <taxon>Dothideomycetes</taxon>
        <taxon>Pleosporomycetidae</taxon>
        <taxon>Pleosporales</taxon>
        <taxon>Dothidotthiaceae</taxon>
        <taxon>Dothidotthia</taxon>
    </lineage>
</organism>
<dbReference type="OrthoDB" id="418169at2759"/>
<evidence type="ECO:0000259" key="2">
    <source>
        <dbReference type="Pfam" id="PF10313"/>
    </source>
</evidence>
<evidence type="ECO:0000313" key="3">
    <source>
        <dbReference type="EMBL" id="KAF2125119.1"/>
    </source>
</evidence>
<dbReference type="Proteomes" id="UP000799771">
    <property type="component" value="Unassembled WGS sequence"/>
</dbReference>
<dbReference type="InterPro" id="IPR019417">
    <property type="entry name" value="DUF2415"/>
</dbReference>
<feature type="region of interest" description="Disordered" evidence="1">
    <location>
        <begin position="582"/>
        <end position="611"/>
    </location>
</feature>
<dbReference type="RefSeq" id="XP_033519511.1">
    <property type="nucleotide sequence ID" value="XM_033673106.1"/>
</dbReference>
<feature type="region of interest" description="Disordered" evidence="1">
    <location>
        <begin position="469"/>
        <end position="496"/>
    </location>
</feature>
<proteinExistence type="predicted"/>
<dbReference type="SUPFAM" id="SSF50978">
    <property type="entry name" value="WD40 repeat-like"/>
    <property type="match status" value="1"/>
</dbReference>
<feature type="domain" description="DUF2415" evidence="2">
    <location>
        <begin position="316"/>
        <end position="355"/>
    </location>
</feature>
<gene>
    <name evidence="3" type="ORF">P153DRAFT_434794</name>
</gene>
<dbReference type="InterPro" id="IPR036322">
    <property type="entry name" value="WD40_repeat_dom_sf"/>
</dbReference>
<dbReference type="Pfam" id="PF10313">
    <property type="entry name" value="DUF2415"/>
    <property type="match status" value="1"/>
</dbReference>
<accession>A0A6A5ZZW8</accession>
<evidence type="ECO:0000313" key="4">
    <source>
        <dbReference type="Proteomes" id="UP000799771"/>
    </source>
</evidence>
<dbReference type="EMBL" id="ML977517">
    <property type="protein sequence ID" value="KAF2125119.1"/>
    <property type="molecule type" value="Genomic_DNA"/>
</dbReference>
<feature type="compositionally biased region" description="Low complexity" evidence="1">
    <location>
        <begin position="585"/>
        <end position="610"/>
    </location>
</feature>
<dbReference type="Gene3D" id="2.130.10.10">
    <property type="entry name" value="YVTN repeat-like/Quinoprotein amine dehydrogenase"/>
    <property type="match status" value="1"/>
</dbReference>
<keyword evidence="4" id="KW-1185">Reference proteome</keyword>
<name>A0A6A5ZZW8_9PLEO</name>
<dbReference type="GeneID" id="54413538"/>